<dbReference type="SUPFAM" id="SSF52980">
    <property type="entry name" value="Restriction endonuclease-like"/>
    <property type="match status" value="1"/>
</dbReference>
<dbReference type="Pfam" id="PF02021">
    <property type="entry name" value="UPF0102"/>
    <property type="match status" value="1"/>
</dbReference>
<feature type="compositionally biased region" description="Polar residues" evidence="3">
    <location>
        <begin position="1"/>
        <end position="25"/>
    </location>
</feature>
<accession>T1DWY8</accession>
<reference evidence="4 5" key="1">
    <citation type="journal article" date="2013" name="Genome Announc.">
        <title>Draft Genome Sequence of Helicobacter fennelliae Strain MRY12-0050, Isolated from a Bacteremia Patient.</title>
        <authorList>
            <person name="Rimbara E."/>
            <person name="Matsui M."/>
            <person name="Mori S."/>
            <person name="Suzuki S."/>
            <person name="Suzuki M."/>
            <person name="Kim H."/>
            <person name="Sekizuka T."/>
            <person name="Kuroda M."/>
            <person name="Shibayama K."/>
        </authorList>
    </citation>
    <scope>NUCLEOTIDE SEQUENCE [LARGE SCALE GENOMIC DNA]</scope>
    <source>
        <strain evidence="4 5">MRY12-0050</strain>
    </source>
</reference>
<dbReference type="PANTHER" id="PTHR34039:SF1">
    <property type="entry name" value="UPF0102 PROTEIN YRAN"/>
    <property type="match status" value="1"/>
</dbReference>
<dbReference type="Gene3D" id="3.40.1350.10">
    <property type="match status" value="1"/>
</dbReference>
<comment type="similarity">
    <text evidence="1 2">Belongs to the UPF0102 family.</text>
</comment>
<comment type="caution">
    <text evidence="4">The sequence shown here is derived from an EMBL/GenBank/DDBJ whole genome shotgun (WGS) entry which is preliminary data.</text>
</comment>
<sequence>MPKAQNAKNAQNTLNTLDSANFTNAPSTSNTLSTSKSKNTLNTPKSTNTPNINNPPNAKTTPNTRQKGLRGEKIARSWLISHGFKILECNFFARFGEIDIIAHKDNVLHFIEVKCYQTSNPIYAITPKKLSKIYQSIEVFLSESFACNEWLQGDFNANEEGISYCVDALLIWGDCVQFMQNLSLDSSL</sequence>
<name>T1DWY8_9HELI</name>
<evidence type="ECO:0000313" key="4">
    <source>
        <dbReference type="EMBL" id="GAD19817.1"/>
    </source>
</evidence>
<feature type="region of interest" description="Disordered" evidence="3">
    <location>
        <begin position="1"/>
        <end position="69"/>
    </location>
</feature>
<organism evidence="4 5">
    <name type="scientific">Helicobacter fennelliae MRY12-0050</name>
    <dbReference type="NCBI Taxonomy" id="1325130"/>
    <lineage>
        <taxon>Bacteria</taxon>
        <taxon>Pseudomonadati</taxon>
        <taxon>Campylobacterota</taxon>
        <taxon>Epsilonproteobacteria</taxon>
        <taxon>Campylobacterales</taxon>
        <taxon>Helicobacteraceae</taxon>
        <taxon>Helicobacter</taxon>
    </lineage>
</organism>
<dbReference type="InterPro" id="IPR003509">
    <property type="entry name" value="UPF0102_YraN-like"/>
</dbReference>
<dbReference type="eggNOG" id="COG0792">
    <property type="taxonomic scope" value="Bacteria"/>
</dbReference>
<keyword evidence="5" id="KW-1185">Reference proteome</keyword>
<gene>
    <name evidence="4" type="ORF">HFN_1057</name>
</gene>
<dbReference type="Proteomes" id="UP000018143">
    <property type="component" value="Unassembled WGS sequence"/>
</dbReference>
<evidence type="ECO:0000256" key="1">
    <source>
        <dbReference type="ARBA" id="ARBA00006738"/>
    </source>
</evidence>
<dbReference type="GO" id="GO:0003676">
    <property type="term" value="F:nucleic acid binding"/>
    <property type="evidence" value="ECO:0007669"/>
    <property type="project" value="InterPro"/>
</dbReference>
<dbReference type="RefSeq" id="WP_023949409.1">
    <property type="nucleotide sequence ID" value="NZ_BASD01000027.1"/>
</dbReference>
<proteinExistence type="inferred from homology"/>
<protein>
    <recommendedName>
        <fullName evidence="2">UPF0102 protein HFN_1057</fullName>
    </recommendedName>
</protein>
<dbReference type="EMBL" id="BASD01000027">
    <property type="protein sequence ID" value="GAD19817.1"/>
    <property type="molecule type" value="Genomic_DNA"/>
</dbReference>
<dbReference type="HAMAP" id="MF_00048">
    <property type="entry name" value="UPF0102"/>
    <property type="match status" value="1"/>
</dbReference>
<dbReference type="PANTHER" id="PTHR34039">
    <property type="entry name" value="UPF0102 PROTEIN YRAN"/>
    <property type="match status" value="1"/>
</dbReference>
<dbReference type="InterPro" id="IPR011335">
    <property type="entry name" value="Restrct_endonuc-II-like"/>
</dbReference>
<dbReference type="AlphaFoldDB" id="T1DWY8"/>
<evidence type="ECO:0000256" key="2">
    <source>
        <dbReference type="HAMAP-Rule" id="MF_00048"/>
    </source>
</evidence>
<feature type="compositionally biased region" description="Low complexity" evidence="3">
    <location>
        <begin position="26"/>
        <end position="64"/>
    </location>
</feature>
<dbReference type="STRING" id="1325130.HFN_1057"/>
<evidence type="ECO:0000256" key="3">
    <source>
        <dbReference type="SAM" id="MobiDB-lite"/>
    </source>
</evidence>
<dbReference type="InterPro" id="IPR011856">
    <property type="entry name" value="tRNA_endonuc-like_dom_sf"/>
</dbReference>
<evidence type="ECO:0000313" key="5">
    <source>
        <dbReference type="Proteomes" id="UP000018143"/>
    </source>
</evidence>